<dbReference type="NCBIfam" id="NF005676">
    <property type="entry name" value="PRK07470.1"/>
    <property type="match status" value="1"/>
</dbReference>
<dbReference type="CDD" id="cd17631">
    <property type="entry name" value="FACL_FadD13-like"/>
    <property type="match status" value="1"/>
</dbReference>
<evidence type="ECO:0000313" key="4">
    <source>
        <dbReference type="Proteomes" id="UP000646365"/>
    </source>
</evidence>
<keyword evidence="4" id="KW-1185">Reference proteome</keyword>
<dbReference type="PANTHER" id="PTHR43767:SF7">
    <property type="entry name" value="MEDIUM_LONG-CHAIN-FATTY-ACID--COA LIGASE FADD8"/>
    <property type="match status" value="1"/>
</dbReference>
<proteinExistence type="predicted"/>
<dbReference type="SUPFAM" id="SSF56801">
    <property type="entry name" value="Acetyl-CoA synthetase-like"/>
    <property type="match status" value="1"/>
</dbReference>
<dbReference type="Proteomes" id="UP000646365">
    <property type="component" value="Unassembled WGS sequence"/>
</dbReference>
<dbReference type="InterPro" id="IPR045851">
    <property type="entry name" value="AMP-bd_C_sf"/>
</dbReference>
<comment type="caution">
    <text evidence="3">The sequence shown here is derived from an EMBL/GenBank/DDBJ whole genome shotgun (WGS) entry which is preliminary data.</text>
</comment>
<feature type="domain" description="AMP-binding enzyme C-terminal" evidence="2">
    <location>
        <begin position="432"/>
        <end position="507"/>
    </location>
</feature>
<gene>
    <name evidence="3" type="ORF">GCM10011611_25930</name>
</gene>
<protein>
    <submittedName>
        <fullName evidence="3">Acyl-CoA synthetase</fullName>
    </submittedName>
</protein>
<dbReference type="AlphaFoldDB" id="A0A8J2YTG0"/>
<dbReference type="InterPro" id="IPR050237">
    <property type="entry name" value="ATP-dep_AMP-bd_enzyme"/>
</dbReference>
<evidence type="ECO:0000313" key="3">
    <source>
        <dbReference type="EMBL" id="GGF18864.1"/>
    </source>
</evidence>
<dbReference type="InterPro" id="IPR020845">
    <property type="entry name" value="AMP-binding_CS"/>
</dbReference>
<dbReference type="RefSeq" id="WP_189046318.1">
    <property type="nucleotide sequence ID" value="NZ_BMJQ01000006.1"/>
</dbReference>
<dbReference type="Pfam" id="PF00501">
    <property type="entry name" value="AMP-binding"/>
    <property type="match status" value="1"/>
</dbReference>
<accession>A0A8J2YTG0</accession>
<dbReference type="Gene3D" id="3.30.300.30">
    <property type="match status" value="1"/>
</dbReference>
<sequence>MPKVMNLGRLLTQAAERWPERAGLVQGERSWSWAELERRTNAMVAALRRRGIAPGDRVMIHARNGLVMFESLWVAFKLGAVWVPTNFRLTATEVAYLAEASGAKAMIYDRGFEDHADAARVAQRDLGLVLAIGTPRPGEAAYEALVAEPFEAAEAEPAEVDYDDTLWFFYTSGTTGRPKAAMLTHGQMAFVVTNHLADLMPGVDDSHASLVIAPLSHGAGIHALAQVARGAKSVLLSTERFDGAEAWELVERHRITNMFTVPSLLTMLVDHPAVDTVDHSSLRHVIYAGSPMYRVDQKRALEKLGPVIVQYYGLGEVTGNITVLAPTLHSLDDATSPAPIASCGVARTGTEIAILDIDGKRLPAGESGEICVRGPAVFKGYFNNPAANEKAFAHGWFHTGDLGFLDARGFLTITGRASDMYISGGSNVYPREIEEVLLAHPAVAEAAVVGLPHPKWGEAGIAVLVLRPGAAADAAEILAFLDGRIARYKRPARIVIWPELPKSGYGKVPKALVKQHLAERGEDQLA</sequence>
<feature type="domain" description="AMP-dependent synthetase/ligase" evidence="1">
    <location>
        <begin position="12"/>
        <end position="382"/>
    </location>
</feature>
<dbReference type="EMBL" id="BMJQ01000006">
    <property type="protein sequence ID" value="GGF18864.1"/>
    <property type="molecule type" value="Genomic_DNA"/>
</dbReference>
<evidence type="ECO:0000259" key="2">
    <source>
        <dbReference type="Pfam" id="PF13193"/>
    </source>
</evidence>
<dbReference type="InterPro" id="IPR042099">
    <property type="entry name" value="ANL_N_sf"/>
</dbReference>
<dbReference type="InterPro" id="IPR025110">
    <property type="entry name" value="AMP-bd_C"/>
</dbReference>
<dbReference type="GO" id="GO:0016877">
    <property type="term" value="F:ligase activity, forming carbon-sulfur bonds"/>
    <property type="evidence" value="ECO:0007669"/>
    <property type="project" value="UniProtKB-ARBA"/>
</dbReference>
<reference evidence="3" key="2">
    <citation type="submission" date="2020-09" db="EMBL/GenBank/DDBJ databases">
        <authorList>
            <person name="Sun Q."/>
            <person name="Zhou Y."/>
        </authorList>
    </citation>
    <scope>NUCLEOTIDE SEQUENCE</scope>
    <source>
        <strain evidence="3">CGMCC 1.15725</strain>
    </source>
</reference>
<dbReference type="PROSITE" id="PS00455">
    <property type="entry name" value="AMP_BINDING"/>
    <property type="match status" value="1"/>
</dbReference>
<dbReference type="PANTHER" id="PTHR43767">
    <property type="entry name" value="LONG-CHAIN-FATTY-ACID--COA LIGASE"/>
    <property type="match status" value="1"/>
</dbReference>
<dbReference type="InterPro" id="IPR000873">
    <property type="entry name" value="AMP-dep_synth/lig_dom"/>
</dbReference>
<reference evidence="3" key="1">
    <citation type="journal article" date="2014" name="Int. J. Syst. Evol. Microbiol.">
        <title>Complete genome sequence of Corynebacterium casei LMG S-19264T (=DSM 44701T), isolated from a smear-ripened cheese.</title>
        <authorList>
            <consortium name="US DOE Joint Genome Institute (JGI-PGF)"/>
            <person name="Walter F."/>
            <person name="Albersmeier A."/>
            <person name="Kalinowski J."/>
            <person name="Ruckert C."/>
        </authorList>
    </citation>
    <scope>NUCLEOTIDE SEQUENCE</scope>
    <source>
        <strain evidence="3">CGMCC 1.15725</strain>
    </source>
</reference>
<evidence type="ECO:0000259" key="1">
    <source>
        <dbReference type="Pfam" id="PF00501"/>
    </source>
</evidence>
<name>A0A8J2YTG0_9PROT</name>
<dbReference type="Pfam" id="PF13193">
    <property type="entry name" value="AMP-binding_C"/>
    <property type="match status" value="1"/>
</dbReference>
<organism evidence="3 4">
    <name type="scientific">Aliidongia dinghuensis</name>
    <dbReference type="NCBI Taxonomy" id="1867774"/>
    <lineage>
        <taxon>Bacteria</taxon>
        <taxon>Pseudomonadati</taxon>
        <taxon>Pseudomonadota</taxon>
        <taxon>Alphaproteobacteria</taxon>
        <taxon>Rhodospirillales</taxon>
        <taxon>Dongiaceae</taxon>
        <taxon>Aliidongia</taxon>
    </lineage>
</organism>
<dbReference type="Gene3D" id="3.40.50.12780">
    <property type="entry name" value="N-terminal domain of ligase-like"/>
    <property type="match status" value="1"/>
</dbReference>